<keyword evidence="2" id="KW-0378">Hydrolase</keyword>
<comment type="similarity">
    <text evidence="1">Belongs to the glycosyl hydrolase 43 family.</text>
</comment>
<keyword evidence="3" id="KW-0326">Glycosidase</keyword>
<organism evidence="4">
    <name type="scientific">marine sediment metagenome</name>
    <dbReference type="NCBI Taxonomy" id="412755"/>
    <lineage>
        <taxon>unclassified sequences</taxon>
        <taxon>metagenomes</taxon>
        <taxon>ecological metagenomes</taxon>
    </lineage>
</organism>
<dbReference type="Pfam" id="PF04616">
    <property type="entry name" value="Glyco_hydro_43"/>
    <property type="match status" value="1"/>
</dbReference>
<evidence type="ECO:0008006" key="5">
    <source>
        <dbReference type="Google" id="ProtNLM"/>
    </source>
</evidence>
<dbReference type="EMBL" id="BARV01016362">
    <property type="protein sequence ID" value="GAI26079.1"/>
    <property type="molecule type" value="Genomic_DNA"/>
</dbReference>
<dbReference type="Gene3D" id="2.115.10.20">
    <property type="entry name" value="Glycosyl hydrolase domain, family 43"/>
    <property type="match status" value="1"/>
</dbReference>
<evidence type="ECO:0000256" key="1">
    <source>
        <dbReference type="ARBA" id="ARBA00009865"/>
    </source>
</evidence>
<reference evidence="4" key="1">
    <citation type="journal article" date="2014" name="Front. Microbiol.">
        <title>High frequency of phylogenetically diverse reductive dehalogenase-homologous genes in deep subseafloor sedimentary metagenomes.</title>
        <authorList>
            <person name="Kawai M."/>
            <person name="Futagami T."/>
            <person name="Toyoda A."/>
            <person name="Takaki Y."/>
            <person name="Nishi S."/>
            <person name="Hori S."/>
            <person name="Arai W."/>
            <person name="Tsubouchi T."/>
            <person name="Morono Y."/>
            <person name="Uchiyama I."/>
            <person name="Ito T."/>
            <person name="Fujiyama A."/>
            <person name="Inagaki F."/>
            <person name="Takami H."/>
        </authorList>
    </citation>
    <scope>NUCLEOTIDE SEQUENCE</scope>
    <source>
        <strain evidence="4">Expedition CK06-06</strain>
    </source>
</reference>
<dbReference type="AlphaFoldDB" id="X1P582"/>
<sequence>MSTRQTVVLLLMLLAIALDNCFGAMDRKVIEKGLKTHDRALHIKDGWMRDPYIILAPDGYYYLTGTTPLPNDPRRIDHTYNTGLGRTSIVGYRMSLWRSPDLIHWEDLGAPYSLKDGIWYQQQPDRFNEVDESNWRLWAPELHFFDGKWVIVHTNPSPVTGANIPIANRH</sequence>
<dbReference type="PANTHER" id="PTHR42812">
    <property type="entry name" value="BETA-XYLOSIDASE"/>
    <property type="match status" value="1"/>
</dbReference>
<gene>
    <name evidence="4" type="ORF">S06H3_28091</name>
</gene>
<dbReference type="InterPro" id="IPR006710">
    <property type="entry name" value="Glyco_hydro_43"/>
</dbReference>
<dbReference type="InterPro" id="IPR023296">
    <property type="entry name" value="Glyco_hydro_beta-prop_sf"/>
</dbReference>
<accession>X1P582</accession>
<dbReference type="GO" id="GO:0005975">
    <property type="term" value="P:carbohydrate metabolic process"/>
    <property type="evidence" value="ECO:0007669"/>
    <property type="project" value="InterPro"/>
</dbReference>
<dbReference type="InterPro" id="IPR051795">
    <property type="entry name" value="Glycosyl_Hydrlase_43"/>
</dbReference>
<dbReference type="PANTHER" id="PTHR42812:SF14">
    <property type="entry name" value="SECRETED PROTEIN"/>
    <property type="match status" value="1"/>
</dbReference>
<proteinExistence type="inferred from homology"/>
<dbReference type="GO" id="GO:0004553">
    <property type="term" value="F:hydrolase activity, hydrolyzing O-glycosyl compounds"/>
    <property type="evidence" value="ECO:0007669"/>
    <property type="project" value="InterPro"/>
</dbReference>
<dbReference type="SUPFAM" id="SSF75005">
    <property type="entry name" value="Arabinanase/levansucrase/invertase"/>
    <property type="match status" value="1"/>
</dbReference>
<evidence type="ECO:0000256" key="2">
    <source>
        <dbReference type="ARBA" id="ARBA00022801"/>
    </source>
</evidence>
<evidence type="ECO:0000313" key="4">
    <source>
        <dbReference type="EMBL" id="GAI26079.1"/>
    </source>
</evidence>
<name>X1P582_9ZZZZ</name>
<comment type="caution">
    <text evidence="4">The sequence shown here is derived from an EMBL/GenBank/DDBJ whole genome shotgun (WGS) entry which is preliminary data.</text>
</comment>
<protein>
    <recommendedName>
        <fullName evidence="5">Glycosyl hydrolase family 32 N-terminal domain-containing protein</fullName>
    </recommendedName>
</protein>
<evidence type="ECO:0000256" key="3">
    <source>
        <dbReference type="ARBA" id="ARBA00023295"/>
    </source>
</evidence>